<accession>A0A1I2MVJ5</accession>
<keyword evidence="5 9" id="KW-0210">Decarboxylase</keyword>
<keyword evidence="4 9" id="KW-0028">Amino-acid biosynthesis</keyword>
<feature type="domain" description="Indole-3-glycerol phosphate synthase" evidence="10">
    <location>
        <begin position="25"/>
        <end position="251"/>
    </location>
</feature>
<comment type="similarity">
    <text evidence="3 9">Belongs to the TrpC family.</text>
</comment>
<organism evidence="11 12">
    <name type="scientific">Sporolactobacillus nakayamae</name>
    <dbReference type="NCBI Taxonomy" id="269670"/>
    <lineage>
        <taxon>Bacteria</taxon>
        <taxon>Bacillati</taxon>
        <taxon>Bacillota</taxon>
        <taxon>Bacilli</taxon>
        <taxon>Bacillales</taxon>
        <taxon>Sporolactobacillaceae</taxon>
        <taxon>Sporolactobacillus</taxon>
    </lineage>
</organism>
<dbReference type="SUPFAM" id="SSF51366">
    <property type="entry name" value="Ribulose-phoshate binding barrel"/>
    <property type="match status" value="1"/>
</dbReference>
<dbReference type="HAMAP" id="MF_00134_B">
    <property type="entry name" value="IGPS_B"/>
    <property type="match status" value="1"/>
</dbReference>
<reference evidence="12" key="1">
    <citation type="submission" date="2016-10" db="EMBL/GenBank/DDBJ databases">
        <authorList>
            <person name="Varghese N."/>
            <person name="Submissions S."/>
        </authorList>
    </citation>
    <scope>NUCLEOTIDE SEQUENCE [LARGE SCALE GENOMIC DNA]</scope>
    <source>
        <strain evidence="12">ATCC 700379</strain>
    </source>
</reference>
<dbReference type="AlphaFoldDB" id="A0A1I2MVJ5"/>
<evidence type="ECO:0000313" key="11">
    <source>
        <dbReference type="EMBL" id="SFF95595.1"/>
    </source>
</evidence>
<dbReference type="CDD" id="cd00331">
    <property type="entry name" value="IGPS"/>
    <property type="match status" value="1"/>
</dbReference>
<evidence type="ECO:0000256" key="2">
    <source>
        <dbReference type="ARBA" id="ARBA00004696"/>
    </source>
</evidence>
<keyword evidence="8 9" id="KW-0456">Lyase</keyword>
<proteinExistence type="inferred from homology"/>
<dbReference type="GO" id="GO:0004640">
    <property type="term" value="F:phosphoribosylanthranilate isomerase activity"/>
    <property type="evidence" value="ECO:0007669"/>
    <property type="project" value="TreeGrafter"/>
</dbReference>
<dbReference type="OrthoDB" id="9804217at2"/>
<dbReference type="Proteomes" id="UP000198752">
    <property type="component" value="Unassembled WGS sequence"/>
</dbReference>
<dbReference type="RefSeq" id="WP_093669039.1">
    <property type="nucleotide sequence ID" value="NZ_FOOY01000003.1"/>
</dbReference>
<sequence>MPKSFLDRILQTKLEELAVFTMPDRVCEQQEHYSLKKALRNANHELGLIAEVKQASPSKGIFAPRIIPARVAKAYARAGADAISVLTDRTYFHGSTEHLREVRGSVQLPILRKDFIIDERQIEEADRCGADAILLIAAALDPLKLHEFYLAAQDRGLESLVEVHCVEELERILRMFTPEIIGINNRNLKTFETSLSVTETVAKVVPNEVVLVSESGVHKAQDVCFLRDQGATAALVGEALICSGSPEQKICDLFGEVVKSNASFT</sequence>
<protein>
    <recommendedName>
        <fullName evidence="9">Indole-3-glycerol phosphate synthase</fullName>
        <shortName evidence="9">IGPS</shortName>
        <ecNumber evidence="9">4.1.1.48</ecNumber>
    </recommendedName>
</protein>
<dbReference type="PROSITE" id="PS00614">
    <property type="entry name" value="IGPS"/>
    <property type="match status" value="1"/>
</dbReference>
<keyword evidence="7 9" id="KW-0057">Aromatic amino acid biosynthesis</keyword>
<evidence type="ECO:0000256" key="8">
    <source>
        <dbReference type="ARBA" id="ARBA00023239"/>
    </source>
</evidence>
<dbReference type="PANTHER" id="PTHR22854:SF2">
    <property type="entry name" value="INDOLE-3-GLYCEROL-PHOSPHATE SYNTHASE"/>
    <property type="match status" value="1"/>
</dbReference>
<evidence type="ECO:0000259" key="10">
    <source>
        <dbReference type="Pfam" id="PF00218"/>
    </source>
</evidence>
<dbReference type="GO" id="GO:0004425">
    <property type="term" value="F:indole-3-glycerol-phosphate synthase activity"/>
    <property type="evidence" value="ECO:0007669"/>
    <property type="project" value="UniProtKB-UniRule"/>
</dbReference>
<evidence type="ECO:0000256" key="4">
    <source>
        <dbReference type="ARBA" id="ARBA00022605"/>
    </source>
</evidence>
<evidence type="ECO:0000256" key="9">
    <source>
        <dbReference type="HAMAP-Rule" id="MF_00134"/>
    </source>
</evidence>
<evidence type="ECO:0000256" key="7">
    <source>
        <dbReference type="ARBA" id="ARBA00023141"/>
    </source>
</evidence>
<dbReference type="FunFam" id="3.20.20.70:FF:000024">
    <property type="entry name" value="Indole-3-glycerol phosphate synthase"/>
    <property type="match status" value="1"/>
</dbReference>
<dbReference type="InterPro" id="IPR011060">
    <property type="entry name" value="RibuloseP-bd_barrel"/>
</dbReference>
<evidence type="ECO:0000256" key="3">
    <source>
        <dbReference type="ARBA" id="ARBA00008737"/>
    </source>
</evidence>
<name>A0A1I2MVJ5_9BACL</name>
<comment type="catalytic activity">
    <reaction evidence="1 9">
        <text>1-(2-carboxyphenylamino)-1-deoxy-D-ribulose 5-phosphate + H(+) = (1S,2R)-1-C-(indol-3-yl)glycerol 3-phosphate + CO2 + H2O</text>
        <dbReference type="Rhea" id="RHEA:23476"/>
        <dbReference type="ChEBI" id="CHEBI:15377"/>
        <dbReference type="ChEBI" id="CHEBI:15378"/>
        <dbReference type="ChEBI" id="CHEBI:16526"/>
        <dbReference type="ChEBI" id="CHEBI:58613"/>
        <dbReference type="ChEBI" id="CHEBI:58866"/>
        <dbReference type="EC" id="4.1.1.48"/>
    </reaction>
</comment>
<dbReference type="STRING" id="269670.SAMN02982927_00124"/>
<gene>
    <name evidence="9" type="primary">trpC</name>
    <name evidence="11" type="ORF">SAMN02982927_00124</name>
</gene>
<comment type="pathway">
    <text evidence="2 9">Amino-acid biosynthesis; L-tryptophan biosynthesis; L-tryptophan from chorismate: step 4/5.</text>
</comment>
<evidence type="ECO:0000256" key="6">
    <source>
        <dbReference type="ARBA" id="ARBA00022822"/>
    </source>
</evidence>
<evidence type="ECO:0000313" key="12">
    <source>
        <dbReference type="Proteomes" id="UP000198752"/>
    </source>
</evidence>
<dbReference type="PANTHER" id="PTHR22854">
    <property type="entry name" value="TRYPTOPHAN BIOSYNTHESIS PROTEIN"/>
    <property type="match status" value="1"/>
</dbReference>
<dbReference type="UniPathway" id="UPA00035">
    <property type="reaction ID" value="UER00043"/>
</dbReference>
<keyword evidence="6 9" id="KW-0822">Tryptophan biosynthesis</keyword>
<dbReference type="Pfam" id="PF00218">
    <property type="entry name" value="IGPS"/>
    <property type="match status" value="1"/>
</dbReference>
<dbReference type="InterPro" id="IPR001468">
    <property type="entry name" value="Indole-3-GlycerolPSynthase_CS"/>
</dbReference>
<dbReference type="NCBIfam" id="NF001377">
    <property type="entry name" value="PRK00278.2-4"/>
    <property type="match status" value="1"/>
</dbReference>
<dbReference type="InterPro" id="IPR045186">
    <property type="entry name" value="Indole-3-glycerol_P_synth"/>
</dbReference>
<dbReference type="InterPro" id="IPR013785">
    <property type="entry name" value="Aldolase_TIM"/>
</dbReference>
<evidence type="ECO:0000256" key="5">
    <source>
        <dbReference type="ARBA" id="ARBA00022793"/>
    </source>
</evidence>
<keyword evidence="12" id="KW-1185">Reference proteome</keyword>
<dbReference type="EC" id="4.1.1.48" evidence="9"/>
<evidence type="ECO:0000256" key="1">
    <source>
        <dbReference type="ARBA" id="ARBA00001633"/>
    </source>
</evidence>
<dbReference type="GO" id="GO:0000162">
    <property type="term" value="P:L-tryptophan biosynthetic process"/>
    <property type="evidence" value="ECO:0007669"/>
    <property type="project" value="UniProtKB-UniRule"/>
</dbReference>
<dbReference type="InterPro" id="IPR013798">
    <property type="entry name" value="Indole-3-glycerol_P_synth_dom"/>
</dbReference>
<dbReference type="Gene3D" id="3.20.20.70">
    <property type="entry name" value="Aldolase class I"/>
    <property type="match status" value="1"/>
</dbReference>
<dbReference type="EMBL" id="FOOY01000003">
    <property type="protein sequence ID" value="SFF95595.1"/>
    <property type="molecule type" value="Genomic_DNA"/>
</dbReference>